<comment type="similarity">
    <text evidence="1 2">Belongs to the endosulfine family.</text>
</comment>
<name>A0A1E3PKX3_9ASCO</name>
<dbReference type="OrthoDB" id="5949865at2759"/>
<feature type="compositionally biased region" description="Low complexity" evidence="3">
    <location>
        <begin position="84"/>
        <end position="109"/>
    </location>
</feature>
<feature type="compositionally biased region" description="Polar residues" evidence="3">
    <location>
        <begin position="111"/>
        <end position="143"/>
    </location>
</feature>
<dbReference type="GO" id="GO:0005737">
    <property type="term" value="C:cytoplasm"/>
    <property type="evidence" value="ECO:0007669"/>
    <property type="project" value="TreeGrafter"/>
</dbReference>
<reference evidence="4 5" key="1">
    <citation type="journal article" date="2016" name="Proc. Natl. Acad. Sci. U.S.A.">
        <title>Comparative genomics of biotechnologically important yeasts.</title>
        <authorList>
            <person name="Riley R."/>
            <person name="Haridas S."/>
            <person name="Wolfe K.H."/>
            <person name="Lopes M.R."/>
            <person name="Hittinger C.T."/>
            <person name="Goeker M."/>
            <person name="Salamov A.A."/>
            <person name="Wisecaver J.H."/>
            <person name="Long T.M."/>
            <person name="Calvey C.H."/>
            <person name="Aerts A.L."/>
            <person name="Barry K.W."/>
            <person name="Choi C."/>
            <person name="Clum A."/>
            <person name="Coughlan A.Y."/>
            <person name="Deshpande S."/>
            <person name="Douglass A.P."/>
            <person name="Hanson S.J."/>
            <person name="Klenk H.-P."/>
            <person name="LaButti K.M."/>
            <person name="Lapidus A."/>
            <person name="Lindquist E.A."/>
            <person name="Lipzen A.M."/>
            <person name="Meier-Kolthoff J.P."/>
            <person name="Ohm R.A."/>
            <person name="Otillar R.P."/>
            <person name="Pangilinan J.L."/>
            <person name="Peng Y."/>
            <person name="Rokas A."/>
            <person name="Rosa C.A."/>
            <person name="Scheuner C."/>
            <person name="Sibirny A.A."/>
            <person name="Slot J.C."/>
            <person name="Stielow J.B."/>
            <person name="Sun H."/>
            <person name="Kurtzman C.P."/>
            <person name="Blackwell M."/>
            <person name="Grigoriev I.V."/>
            <person name="Jeffries T.W."/>
        </authorList>
    </citation>
    <scope>NUCLEOTIDE SEQUENCE [LARGE SCALE GENOMIC DNA]</scope>
    <source>
        <strain evidence="4 5">DSM 6958</strain>
    </source>
</reference>
<dbReference type="PANTHER" id="PTHR10358:SF6">
    <property type="entry name" value="ENDOSULFINE, ISOFORM A"/>
    <property type="match status" value="1"/>
</dbReference>
<evidence type="ECO:0000256" key="2">
    <source>
        <dbReference type="RuleBase" id="RU363120"/>
    </source>
</evidence>
<dbReference type="EMBL" id="KV454410">
    <property type="protein sequence ID" value="ODQ65487.1"/>
    <property type="molecule type" value="Genomic_DNA"/>
</dbReference>
<dbReference type="InterPro" id="IPR006760">
    <property type="entry name" value="Endosulphine"/>
</dbReference>
<dbReference type="Proteomes" id="UP000095009">
    <property type="component" value="Unassembled WGS sequence"/>
</dbReference>
<feature type="compositionally biased region" description="Polar residues" evidence="3">
    <location>
        <begin position="173"/>
        <end position="186"/>
    </location>
</feature>
<proteinExistence type="inferred from homology"/>
<sequence>MAQRKVDLNSLTPDEQRIFKLYGKLPTRSDLLHSKLNERKYFDSGDYAVSKAVAAAKSDLQQQKQQGDEFMQPTKVSEPAIAGPVLSSPSSSSSSVSSLSTLGSVSMSPTGIASSPRSPNRGSFSFTSGSGVPSQSPNGSGSDIPSRLANTHPIDVPKVGTIHPDPEKIGKLQMNSVMGSDTNNLRLASPKPGIQRRSSSPVRESGLREGTR</sequence>
<dbReference type="STRING" id="857566.A0A1E3PKX3"/>
<accession>A0A1E3PKX3</accession>
<keyword evidence="5" id="KW-1185">Reference proteome</keyword>
<dbReference type="PANTHER" id="PTHR10358">
    <property type="entry name" value="ENDOSULFINE"/>
    <property type="match status" value="1"/>
</dbReference>
<comment type="function">
    <text evidence="2">Plays an essential role in initiation of the G0 program by preventing the degradation of specific nutrient-regulated mRNAs via the 5'-3' mRNA decay pathway.</text>
</comment>
<feature type="region of interest" description="Disordered" evidence="3">
    <location>
        <begin position="58"/>
        <end position="212"/>
    </location>
</feature>
<protein>
    <recommendedName>
        <fullName evidence="2">mRNA stability protein</fullName>
    </recommendedName>
</protein>
<evidence type="ECO:0000256" key="3">
    <source>
        <dbReference type="SAM" id="MobiDB-lite"/>
    </source>
</evidence>
<evidence type="ECO:0000313" key="5">
    <source>
        <dbReference type="Proteomes" id="UP000095009"/>
    </source>
</evidence>
<dbReference type="Pfam" id="PF04667">
    <property type="entry name" value="Endosulfine"/>
    <property type="match status" value="1"/>
</dbReference>
<evidence type="ECO:0000313" key="4">
    <source>
        <dbReference type="EMBL" id="ODQ65487.1"/>
    </source>
</evidence>
<evidence type="ECO:0000256" key="1">
    <source>
        <dbReference type="ARBA" id="ARBA00010520"/>
    </source>
</evidence>
<organism evidence="4 5">
    <name type="scientific">Nadsonia fulvescens var. elongata DSM 6958</name>
    <dbReference type="NCBI Taxonomy" id="857566"/>
    <lineage>
        <taxon>Eukaryota</taxon>
        <taxon>Fungi</taxon>
        <taxon>Dikarya</taxon>
        <taxon>Ascomycota</taxon>
        <taxon>Saccharomycotina</taxon>
        <taxon>Dipodascomycetes</taxon>
        <taxon>Dipodascales</taxon>
        <taxon>Dipodascales incertae sedis</taxon>
        <taxon>Nadsonia</taxon>
    </lineage>
</organism>
<dbReference type="AlphaFoldDB" id="A0A1E3PKX3"/>
<gene>
    <name evidence="4" type="ORF">NADFUDRAFT_52075</name>
</gene>
<dbReference type="GO" id="GO:0004864">
    <property type="term" value="F:protein phosphatase inhibitor activity"/>
    <property type="evidence" value="ECO:0007669"/>
    <property type="project" value="TreeGrafter"/>
</dbReference>